<reference evidence="1 2" key="1">
    <citation type="submission" date="2019-07" db="EMBL/GenBank/DDBJ databases">
        <title>Genome sequencing of the stress-tolerant strain Azospirillum brasilense Az19.</title>
        <authorList>
            <person name="Maroniche G.A."/>
            <person name="Garcia J.E."/>
            <person name="Pagnussat L."/>
            <person name="Amenta M."/>
            <person name="Creus C.M."/>
        </authorList>
    </citation>
    <scope>NUCLEOTIDE SEQUENCE [LARGE SCALE GENOMIC DNA]</scope>
    <source>
        <strain evidence="1 2">Az19</strain>
    </source>
</reference>
<comment type="caution">
    <text evidence="1">The sequence shown here is derived from an EMBL/GenBank/DDBJ whole genome shotgun (WGS) entry which is preliminary data.</text>
</comment>
<evidence type="ECO:0000313" key="2">
    <source>
        <dbReference type="Proteomes" id="UP000325333"/>
    </source>
</evidence>
<dbReference type="AlphaFoldDB" id="A0A5B0KKS6"/>
<sequence>MVPSLLCSTAASMAGPAGHLCAILITGEGHRVRASIRHRL</sequence>
<gene>
    <name evidence="1" type="ORF">FH063_002880</name>
</gene>
<evidence type="ECO:0000313" key="1">
    <source>
        <dbReference type="EMBL" id="KAA1053267.1"/>
    </source>
</evidence>
<accession>A0A5B0KKS6</accession>
<organism evidence="1 2">
    <name type="scientific">Azospirillum argentinense</name>
    <dbReference type="NCBI Taxonomy" id="2970906"/>
    <lineage>
        <taxon>Bacteria</taxon>
        <taxon>Pseudomonadati</taxon>
        <taxon>Pseudomonadota</taxon>
        <taxon>Alphaproteobacteria</taxon>
        <taxon>Rhodospirillales</taxon>
        <taxon>Azospirillaceae</taxon>
        <taxon>Azospirillum</taxon>
    </lineage>
</organism>
<dbReference type="EMBL" id="VEWN01000016">
    <property type="protein sequence ID" value="KAA1053267.1"/>
    <property type="molecule type" value="Genomic_DNA"/>
</dbReference>
<proteinExistence type="predicted"/>
<dbReference type="Proteomes" id="UP000325333">
    <property type="component" value="Unassembled WGS sequence"/>
</dbReference>
<protein>
    <submittedName>
        <fullName evidence="1">Uncharacterized protein</fullName>
    </submittedName>
</protein>
<name>A0A5B0KKS6_9PROT</name>